<protein>
    <recommendedName>
        <fullName evidence="7">Extracellular matrix protein 1</fullName>
    </recommendedName>
</protein>
<accession>A0AAY4AQ26</accession>
<reference evidence="5" key="2">
    <citation type="submission" date="2025-08" db="UniProtKB">
        <authorList>
            <consortium name="Ensembl"/>
        </authorList>
    </citation>
    <scope>IDENTIFICATION</scope>
</reference>
<dbReference type="Ensembl" id="ENSDCDT00010011452.1">
    <property type="protein sequence ID" value="ENSDCDP00010010938.1"/>
    <property type="gene ID" value="ENSDCDG00010004839.1"/>
</dbReference>
<dbReference type="PANTHER" id="PTHR16776:SF3">
    <property type="entry name" value="EXTRACELLULAR MATRIX PROTEIN 1"/>
    <property type="match status" value="1"/>
</dbReference>
<evidence type="ECO:0000256" key="4">
    <source>
        <dbReference type="SAM" id="SignalP"/>
    </source>
</evidence>
<sequence>MGPILLVMFGFSLSASTGVSQLDPDFTQKEVTFDLDGLLNSEGSDIGGKKGLEWPSKLMPRGPAPVLRGRTVGGPSPPNVLFPLGRPSPDNIGAICLYGTSRPRYPKQILPQSGRAHLSRQADAIHRTEAWYSWHCCSNNGLEERDKALCCAHQAWEQALNLFCQEEFSIKTAHYSCCLLRGEDRWSCFDSHAPNPSYYPSSSYSGADVPPPSDPAFSPTCLSGQHHPPAAPRTGMEQNFTVPDIMFPPGQPTHSNIKRICKLRKSRPRYHEKKCFPPGYDWLGHQARSVNQWEQSLKSCCVVRSEALACAVEKWRMEMELFCQKESGANPQQYQCCEPQGEKRYDCFASKAPDPHYHDPLRQRIIHLNPNSLGMICDYKKNLKKRFGAWLPVENIVQQCCHLESQRQKHDCTEEQLDQLQEQKCPAGNPEFSVKPEYCQRSLGTLISEFLKRFQRTCPLSRV</sequence>
<dbReference type="GO" id="GO:0005615">
    <property type="term" value="C:extracellular space"/>
    <property type="evidence" value="ECO:0007669"/>
    <property type="project" value="InterPro"/>
</dbReference>
<dbReference type="GO" id="GO:0007165">
    <property type="term" value="P:signal transduction"/>
    <property type="evidence" value="ECO:0007669"/>
    <property type="project" value="InterPro"/>
</dbReference>
<feature type="signal peptide" evidence="4">
    <location>
        <begin position="1"/>
        <end position="20"/>
    </location>
</feature>
<dbReference type="GeneTree" id="ENSGT00390000006215"/>
<evidence type="ECO:0000313" key="6">
    <source>
        <dbReference type="Proteomes" id="UP000694580"/>
    </source>
</evidence>
<comment type="subcellular location">
    <subcellularLocation>
        <location evidence="1">Secreted</location>
    </subcellularLocation>
</comment>
<evidence type="ECO:0000313" key="5">
    <source>
        <dbReference type="Ensembl" id="ENSDCDP00010010938.1"/>
    </source>
</evidence>
<feature type="chain" id="PRO_5044341004" description="Extracellular matrix protein 1" evidence="4">
    <location>
        <begin position="21"/>
        <end position="463"/>
    </location>
</feature>
<dbReference type="InterPro" id="IPR008605">
    <property type="entry name" value="ECM1"/>
</dbReference>
<dbReference type="Proteomes" id="UP000694580">
    <property type="component" value="Chromosome 4"/>
</dbReference>
<organism evidence="5 6">
    <name type="scientific">Denticeps clupeoides</name>
    <name type="common">denticle herring</name>
    <dbReference type="NCBI Taxonomy" id="299321"/>
    <lineage>
        <taxon>Eukaryota</taxon>
        <taxon>Metazoa</taxon>
        <taxon>Chordata</taxon>
        <taxon>Craniata</taxon>
        <taxon>Vertebrata</taxon>
        <taxon>Euteleostomi</taxon>
        <taxon>Actinopterygii</taxon>
        <taxon>Neopterygii</taxon>
        <taxon>Teleostei</taxon>
        <taxon>Clupei</taxon>
        <taxon>Clupeiformes</taxon>
        <taxon>Denticipitoidei</taxon>
        <taxon>Denticipitidae</taxon>
        <taxon>Denticeps</taxon>
    </lineage>
</organism>
<dbReference type="InterPro" id="IPR020858">
    <property type="entry name" value="Serum_albumin-like"/>
</dbReference>
<keyword evidence="2" id="KW-0964">Secreted</keyword>
<evidence type="ECO:0008006" key="7">
    <source>
        <dbReference type="Google" id="ProtNLM"/>
    </source>
</evidence>
<evidence type="ECO:0000256" key="3">
    <source>
        <dbReference type="ARBA" id="ARBA00022737"/>
    </source>
</evidence>
<evidence type="ECO:0000256" key="1">
    <source>
        <dbReference type="ARBA" id="ARBA00004613"/>
    </source>
</evidence>
<reference evidence="5" key="3">
    <citation type="submission" date="2025-09" db="UniProtKB">
        <authorList>
            <consortium name="Ensembl"/>
        </authorList>
    </citation>
    <scope>IDENTIFICATION</scope>
</reference>
<name>A0AAY4AQ26_9TELE</name>
<dbReference type="Pfam" id="PF05782">
    <property type="entry name" value="ECM1"/>
    <property type="match status" value="2"/>
</dbReference>
<keyword evidence="3" id="KW-0677">Repeat</keyword>
<keyword evidence="6" id="KW-1185">Reference proteome</keyword>
<dbReference type="PANTHER" id="PTHR16776">
    <property type="entry name" value="EXTRACELLULAR MATRIX PROTEIN 1"/>
    <property type="match status" value="1"/>
</dbReference>
<dbReference type="GO" id="GO:0030500">
    <property type="term" value="P:regulation of bone mineralization"/>
    <property type="evidence" value="ECO:0007669"/>
    <property type="project" value="TreeGrafter"/>
</dbReference>
<proteinExistence type="predicted"/>
<dbReference type="AlphaFoldDB" id="A0AAY4AQ26"/>
<dbReference type="SUPFAM" id="SSF48552">
    <property type="entry name" value="Serum albumin-like"/>
    <property type="match status" value="2"/>
</dbReference>
<gene>
    <name evidence="5" type="primary">ecm1</name>
</gene>
<reference evidence="5 6" key="1">
    <citation type="submission" date="2020-06" db="EMBL/GenBank/DDBJ databases">
        <authorList>
            <consortium name="Wellcome Sanger Institute Data Sharing"/>
        </authorList>
    </citation>
    <scope>NUCLEOTIDE SEQUENCE [LARGE SCALE GENOMIC DNA]</scope>
</reference>
<keyword evidence="4" id="KW-0732">Signal</keyword>
<dbReference type="Gene3D" id="1.10.246.10">
    <property type="match status" value="2"/>
</dbReference>
<evidence type="ECO:0000256" key="2">
    <source>
        <dbReference type="ARBA" id="ARBA00022525"/>
    </source>
</evidence>